<proteinExistence type="predicted"/>
<protein>
    <submittedName>
        <fullName evidence="1">Uncharacterized protein</fullName>
    </submittedName>
</protein>
<sequence>MKHRKLETYLKFGILILGIPILLFTCEKKEEEQTTEGNFKTVEINDALEFLNLNNQGIVNKTITEDSYLVSVSDNAVQEEITNSDELLTIFPATTIYDHHYSRILFLEIDNEIQSVIFSMVSDENSTDEVFSGDVLITDLSGDFLYGYKVLNGILNSEYISSSQIGIGELMTSAKTNPDCPDCPFSACSYCGELDEIVIIVERGRPPVNYVVISDIFDQGNGSGVNSWDAGASGGSSGTVATPSSDPCDKINSLGTDIEFKNKMNDLKNSTGLNYEKGYYIGLEGDNVYTPIDGNASEQYIDINPQSPIAGFLHSHFGMGDSIFSPGDIVGLYELYNYDLIQNTDTFIFSVVTPQDTAYTIVIDNADEFSNFGNTNLSSQESFNTWFSAYTLEYMTLISSGENQITAREIALLKALEDSGLILTKGSSNFDSWEKLNLNRNNGIVNGDCN</sequence>
<dbReference type="Proteomes" id="UP001138894">
    <property type="component" value="Unassembled WGS sequence"/>
</dbReference>
<evidence type="ECO:0000313" key="2">
    <source>
        <dbReference type="Proteomes" id="UP001138894"/>
    </source>
</evidence>
<gene>
    <name evidence="1" type="ORF">KCG49_09785</name>
</gene>
<dbReference type="EMBL" id="JAGSPD010000007">
    <property type="protein sequence ID" value="MBV7269475.1"/>
    <property type="molecule type" value="Genomic_DNA"/>
</dbReference>
<dbReference type="AlphaFoldDB" id="A0A9X1F8V5"/>
<keyword evidence="2" id="KW-1185">Reference proteome</keyword>
<dbReference type="RefSeq" id="WP_218546204.1">
    <property type="nucleotide sequence ID" value="NZ_JAGSPD010000007.1"/>
</dbReference>
<accession>A0A9X1F8V5</accession>
<reference evidence="1" key="1">
    <citation type="submission" date="2021-04" db="EMBL/GenBank/DDBJ databases">
        <authorList>
            <person name="Pira H."/>
            <person name="Risdian C."/>
            <person name="Wink J."/>
        </authorList>
    </citation>
    <scope>NUCLEOTIDE SEQUENCE</scope>
    <source>
        <strain evidence="1">WHY3</strain>
    </source>
</reference>
<evidence type="ECO:0000313" key="1">
    <source>
        <dbReference type="EMBL" id="MBV7269475.1"/>
    </source>
</evidence>
<organism evidence="1 2">
    <name type="scientific">Winogradskyella luteola</name>
    <dbReference type="NCBI Taxonomy" id="2828330"/>
    <lineage>
        <taxon>Bacteria</taxon>
        <taxon>Pseudomonadati</taxon>
        <taxon>Bacteroidota</taxon>
        <taxon>Flavobacteriia</taxon>
        <taxon>Flavobacteriales</taxon>
        <taxon>Flavobacteriaceae</taxon>
        <taxon>Winogradskyella</taxon>
    </lineage>
</organism>
<name>A0A9X1F8V5_9FLAO</name>
<comment type="caution">
    <text evidence="1">The sequence shown here is derived from an EMBL/GenBank/DDBJ whole genome shotgun (WGS) entry which is preliminary data.</text>
</comment>